<feature type="compositionally biased region" description="Basic residues" evidence="1">
    <location>
        <begin position="85"/>
        <end position="94"/>
    </location>
</feature>
<name>A0A2U8GI91_PEDDU</name>
<evidence type="ECO:0000256" key="2">
    <source>
        <dbReference type="SAM" id="SignalP"/>
    </source>
</evidence>
<feature type="compositionally biased region" description="Basic and acidic residues" evidence="1">
    <location>
        <begin position="62"/>
        <end position="84"/>
    </location>
</feature>
<keyword evidence="3" id="KW-0934">Plastid</keyword>
<evidence type="ECO:0000256" key="1">
    <source>
        <dbReference type="SAM" id="MobiDB-lite"/>
    </source>
</evidence>
<keyword evidence="3" id="KW-0150">Chloroplast</keyword>
<sequence>MFLVCHFFDSSSARLRFCLLGLVTLLRFAKEAEAHQSTHRLASSLASVLRSRFFASRKKPRRTEGAKSRSDAPRLLSRSEEARPRKAKKRRHSRGVPTCISFLGFS</sequence>
<proteinExistence type="predicted"/>
<dbReference type="AlphaFoldDB" id="A0A2U8GI91"/>
<evidence type="ECO:0008006" key="4">
    <source>
        <dbReference type="Google" id="ProtNLM"/>
    </source>
</evidence>
<accession>A0A2U8GI91</accession>
<dbReference type="EMBL" id="MF276979">
    <property type="protein sequence ID" value="AWI68363.1"/>
    <property type="molecule type" value="Genomic_DNA"/>
</dbReference>
<organism evidence="3">
    <name type="scientific">Pediastrum duplex</name>
    <name type="common">Green alga</name>
    <dbReference type="NCBI Taxonomy" id="3105"/>
    <lineage>
        <taxon>Eukaryota</taxon>
        <taxon>Viridiplantae</taxon>
        <taxon>Chlorophyta</taxon>
        <taxon>core chlorophytes</taxon>
        <taxon>Chlorophyceae</taxon>
        <taxon>CS clade</taxon>
        <taxon>Sphaeropleales</taxon>
        <taxon>Hydrodictyaceae</taxon>
        <taxon>Pediastrum</taxon>
    </lineage>
</organism>
<feature type="chain" id="PRO_5016138979" description="Secreted protein" evidence="2">
    <location>
        <begin position="35"/>
        <end position="106"/>
    </location>
</feature>
<protein>
    <recommendedName>
        <fullName evidence="4">Secreted protein</fullName>
    </recommendedName>
</protein>
<geneLocation type="chloroplast" evidence="3"/>
<keyword evidence="2" id="KW-0732">Signal</keyword>
<feature type="signal peptide" evidence="2">
    <location>
        <begin position="1"/>
        <end position="34"/>
    </location>
</feature>
<evidence type="ECO:0000313" key="3">
    <source>
        <dbReference type="EMBL" id="AWI68363.1"/>
    </source>
</evidence>
<reference evidence="3" key="1">
    <citation type="journal article" date="2018" name="Am. J. Bot.">
        <title>Organellar phylogenomics inform systematics in the green algal family Hydrodictyaceae (Chlorophyceae) and provide clues to the complex evolutionary history of plastid genomes in the green algal tree of life.</title>
        <authorList>
            <person name="McManus H.A."/>
            <person name="Fucikova K."/>
            <person name="Lewis P.O."/>
            <person name="Lewis L.A."/>
            <person name="Karol K.G."/>
        </authorList>
    </citation>
    <scope>NUCLEOTIDE SEQUENCE</scope>
</reference>
<feature type="region of interest" description="Disordered" evidence="1">
    <location>
        <begin position="57"/>
        <end position="97"/>
    </location>
</feature>